<keyword evidence="1" id="KW-0472">Membrane</keyword>
<dbReference type="GeneID" id="78151138"/>
<dbReference type="STRING" id="76936.BN2458_PEG0898"/>
<keyword evidence="4" id="KW-1185">Reference proteome</keyword>
<reference evidence="2" key="2">
    <citation type="submission" date="2015-11" db="EMBL/GenBank/DDBJ databases">
        <authorList>
            <person name="Zhang Y."/>
            <person name="Guo Z."/>
        </authorList>
    </citation>
    <scope>NUCLEOTIDE SEQUENCE</scope>
    <source>
        <strain evidence="2">1</strain>
    </source>
</reference>
<dbReference type="Proteomes" id="UP000029925">
    <property type="component" value="Unassembled WGS sequence"/>
</dbReference>
<evidence type="ECO:0000256" key="1">
    <source>
        <dbReference type="SAM" id="Phobius"/>
    </source>
</evidence>
<dbReference type="EMBL" id="LN907858">
    <property type="protein sequence ID" value="CUU39783.1"/>
    <property type="molecule type" value="Genomic_DNA"/>
</dbReference>
<keyword evidence="1" id="KW-1133">Transmembrane helix</keyword>
<feature type="transmembrane region" description="Helical" evidence="1">
    <location>
        <begin position="59"/>
        <end position="77"/>
    </location>
</feature>
<dbReference type="KEGG" id="hty:BN2458_PEG0898"/>
<evidence type="ECO:0000313" key="3">
    <source>
        <dbReference type="EMBL" id="TLD78518.1"/>
    </source>
</evidence>
<feature type="transmembrane region" description="Helical" evidence="1">
    <location>
        <begin position="7"/>
        <end position="27"/>
    </location>
</feature>
<dbReference type="PATRIC" id="fig|76936.10.peg.876"/>
<keyword evidence="1" id="KW-0812">Transmembrane</keyword>
<reference evidence="5" key="3">
    <citation type="submission" date="2015-11" db="EMBL/GenBank/DDBJ databases">
        <authorList>
            <person name="Anvar S.Y."/>
        </authorList>
    </citation>
    <scope>NUCLEOTIDE SEQUENCE [LARGE SCALE GENOMIC DNA]</scope>
</reference>
<protein>
    <submittedName>
        <fullName evidence="2">Putative</fullName>
    </submittedName>
</protein>
<dbReference type="Proteomes" id="UP000064525">
    <property type="component" value="Chromosome I"/>
</dbReference>
<sequence length="229" mass="25833">MRHSVSIYSILGFMSMCFFAACASYKLEVANVSLYNEGVQIVDSVKSQSKVRLEVGQQIVGGVNTAPLALFVSALNLSSRNVMFDRESVSLYQNDKLVATLSDKEVKSANFDFGYIIESYHLFVPPVPVQSQPMGIPLIYRGYFTGFYIYDEMIFSARERMRRQIELDAQQLKRSIIVSSMLQKNTLEPKSPPKGGFILYAPSTLKTGELKLFVRVGEEVHTFILELKK</sequence>
<organism evidence="2 5">
    <name type="scientific">Helicobacter typhlonius</name>
    <dbReference type="NCBI Taxonomy" id="76936"/>
    <lineage>
        <taxon>Bacteria</taxon>
        <taxon>Pseudomonadati</taxon>
        <taxon>Campylobacterota</taxon>
        <taxon>Epsilonproteobacteria</taxon>
        <taxon>Campylobacterales</taxon>
        <taxon>Helicobacteraceae</taxon>
        <taxon>Helicobacter</taxon>
    </lineage>
</organism>
<dbReference type="AlphaFoldDB" id="A0A099UE57"/>
<evidence type="ECO:0000313" key="5">
    <source>
        <dbReference type="Proteomes" id="UP000064525"/>
    </source>
</evidence>
<dbReference type="OrthoDB" id="5323709at2"/>
<name>A0A099UE57_9HELI</name>
<dbReference type="EMBL" id="JRPF02000005">
    <property type="protein sequence ID" value="TLD78518.1"/>
    <property type="molecule type" value="Genomic_DNA"/>
</dbReference>
<dbReference type="RefSeq" id="WP_034325796.1">
    <property type="nucleotide sequence ID" value="NZ_CAJTQN010000004.1"/>
</dbReference>
<reference evidence="3 4" key="1">
    <citation type="journal article" date="2014" name="Genome Announc.">
        <title>Draft genome sequences of eight enterohepatic helicobacter species isolated from both laboratory and wild rodents.</title>
        <authorList>
            <person name="Sheh A."/>
            <person name="Shen Z."/>
            <person name="Fox J.G."/>
        </authorList>
    </citation>
    <scope>NUCLEOTIDE SEQUENCE [LARGE SCALE GENOMIC DNA]</scope>
    <source>
        <strain evidence="3 4">MIT 98-6810</strain>
    </source>
</reference>
<accession>A0A099UE57</accession>
<evidence type="ECO:0000313" key="4">
    <source>
        <dbReference type="Proteomes" id="UP000029925"/>
    </source>
</evidence>
<proteinExistence type="predicted"/>
<gene>
    <name evidence="2" type="ORF">BN2458_PEG0898</name>
    <name evidence="3" type="ORF">LS75_005915</name>
</gene>
<dbReference type="PROSITE" id="PS51257">
    <property type="entry name" value="PROKAR_LIPOPROTEIN"/>
    <property type="match status" value="1"/>
</dbReference>
<evidence type="ECO:0000313" key="2">
    <source>
        <dbReference type="EMBL" id="CUU39783.1"/>
    </source>
</evidence>